<dbReference type="eggNOG" id="COG4177">
    <property type="taxonomic scope" value="Bacteria"/>
</dbReference>
<sequence length="77" mass="8761">AVLIEMVYHRQLNVTLGSEVVFLGLALDVRQPATWLGALAFTLAGIALFVVARRDYARRWSEVQSRIERIIQHREGL</sequence>
<comment type="caution">
    <text evidence="2">The sequence shown here is derived from an EMBL/GenBank/DDBJ whole genome shotgun (WGS) entry which is preliminary data.</text>
</comment>
<keyword evidence="1" id="KW-0472">Membrane</keyword>
<evidence type="ECO:0000313" key="2">
    <source>
        <dbReference type="EMBL" id="EGI75946.1"/>
    </source>
</evidence>
<evidence type="ECO:0000313" key="3">
    <source>
        <dbReference type="Proteomes" id="UP000016368"/>
    </source>
</evidence>
<keyword evidence="1" id="KW-0812">Transmembrane</keyword>
<dbReference type="EMBL" id="AEGR01000084">
    <property type="protein sequence ID" value="EGI75946.1"/>
    <property type="molecule type" value="Genomic_DNA"/>
</dbReference>
<name>F3KW73_9BURK</name>
<dbReference type="AlphaFoldDB" id="F3KW73"/>
<accession>F3KW73</accession>
<feature type="non-terminal residue" evidence="2">
    <location>
        <position position="1"/>
    </location>
</feature>
<dbReference type="Proteomes" id="UP000016368">
    <property type="component" value="Unassembled WGS sequence"/>
</dbReference>
<feature type="transmembrane region" description="Helical" evidence="1">
    <location>
        <begin position="33"/>
        <end position="52"/>
    </location>
</feature>
<organism evidence="2 3">
    <name type="scientific">Hylemonella gracilis ATCC 19624</name>
    <dbReference type="NCBI Taxonomy" id="887062"/>
    <lineage>
        <taxon>Bacteria</taxon>
        <taxon>Pseudomonadati</taxon>
        <taxon>Pseudomonadota</taxon>
        <taxon>Betaproteobacteria</taxon>
        <taxon>Burkholderiales</taxon>
        <taxon>Comamonadaceae</taxon>
        <taxon>Hylemonella</taxon>
    </lineage>
</organism>
<proteinExistence type="predicted"/>
<keyword evidence="1" id="KW-1133">Transmembrane helix</keyword>
<keyword evidence="3" id="KW-1185">Reference proteome</keyword>
<evidence type="ECO:0000256" key="1">
    <source>
        <dbReference type="SAM" id="Phobius"/>
    </source>
</evidence>
<reference evidence="2 3" key="1">
    <citation type="journal article" date="2011" name="EMBO J.">
        <title>Structural diversity of bacterial flagellar motors.</title>
        <authorList>
            <person name="Chen S."/>
            <person name="Beeby M."/>
            <person name="Murphy G.E."/>
            <person name="Leadbetter J.R."/>
            <person name="Hendrixson D.R."/>
            <person name="Briegel A."/>
            <person name="Li Z."/>
            <person name="Shi J."/>
            <person name="Tocheva E.I."/>
            <person name="Muller A."/>
            <person name="Dobro M.J."/>
            <person name="Jensen G.J."/>
        </authorList>
    </citation>
    <scope>NUCLEOTIDE SEQUENCE [LARGE SCALE GENOMIC DNA]</scope>
    <source>
        <strain evidence="2 3">ATCC 19624</strain>
    </source>
</reference>
<protein>
    <submittedName>
        <fullName evidence="2">Inner-membrane translocator</fullName>
    </submittedName>
</protein>
<gene>
    <name evidence="2" type="ORF">HGR_13554</name>
</gene>